<keyword evidence="3" id="KW-1185">Reference proteome</keyword>
<feature type="compositionally biased region" description="Basic and acidic residues" evidence="1">
    <location>
        <begin position="67"/>
        <end position="82"/>
    </location>
</feature>
<feature type="compositionally biased region" description="Acidic residues" evidence="1">
    <location>
        <begin position="91"/>
        <end position="101"/>
    </location>
</feature>
<comment type="caution">
    <text evidence="2">The sequence shown here is derived from an EMBL/GenBank/DDBJ whole genome shotgun (WGS) entry which is preliminary data.</text>
</comment>
<feature type="compositionally biased region" description="Gly residues" evidence="1">
    <location>
        <begin position="111"/>
        <end position="124"/>
    </location>
</feature>
<organism evidence="2 3">
    <name type="scientific">Allostreptomyces psammosilenae</name>
    <dbReference type="NCBI Taxonomy" id="1892865"/>
    <lineage>
        <taxon>Bacteria</taxon>
        <taxon>Bacillati</taxon>
        <taxon>Actinomycetota</taxon>
        <taxon>Actinomycetes</taxon>
        <taxon>Kitasatosporales</taxon>
        <taxon>Streptomycetaceae</taxon>
        <taxon>Allostreptomyces</taxon>
    </lineage>
</organism>
<name>A0A852ZY71_9ACTN</name>
<feature type="region of interest" description="Disordered" evidence="1">
    <location>
        <begin position="59"/>
        <end position="141"/>
    </location>
</feature>
<feature type="region of interest" description="Disordered" evidence="1">
    <location>
        <begin position="1"/>
        <end position="30"/>
    </location>
</feature>
<protein>
    <submittedName>
        <fullName evidence="2">Uncharacterized protein</fullName>
    </submittedName>
</protein>
<gene>
    <name evidence="2" type="ORF">FHU37_003948</name>
</gene>
<dbReference type="Proteomes" id="UP000567795">
    <property type="component" value="Unassembled WGS sequence"/>
</dbReference>
<evidence type="ECO:0000313" key="2">
    <source>
        <dbReference type="EMBL" id="NYI07005.1"/>
    </source>
</evidence>
<dbReference type="AlphaFoldDB" id="A0A852ZY71"/>
<sequence length="141" mass="14747">MAWTWQFEKADGSRTEPPLEPEEFTTQSDAESWVGEFWRVLRDGGVDQVVLFEDGTKVYGPMSLHPAEPEHEPAGAPPRREPGGTAATGADDPDPDPDPEPEPGVADDGPRGGVGVDGLEGFGGVTADPGAVSGPRIIDGA</sequence>
<dbReference type="EMBL" id="JACBZD010000001">
    <property type="protein sequence ID" value="NYI07005.1"/>
    <property type="molecule type" value="Genomic_DNA"/>
</dbReference>
<proteinExistence type="predicted"/>
<accession>A0A852ZY71</accession>
<reference evidence="2 3" key="1">
    <citation type="submission" date="2020-07" db="EMBL/GenBank/DDBJ databases">
        <title>Sequencing the genomes of 1000 actinobacteria strains.</title>
        <authorList>
            <person name="Klenk H.-P."/>
        </authorList>
    </citation>
    <scope>NUCLEOTIDE SEQUENCE [LARGE SCALE GENOMIC DNA]</scope>
    <source>
        <strain evidence="2 3">DSM 42178</strain>
    </source>
</reference>
<evidence type="ECO:0000256" key="1">
    <source>
        <dbReference type="SAM" id="MobiDB-lite"/>
    </source>
</evidence>
<evidence type="ECO:0000313" key="3">
    <source>
        <dbReference type="Proteomes" id="UP000567795"/>
    </source>
</evidence>